<name>A0ABW4QSG8_9BACT</name>
<dbReference type="Gene3D" id="2.60.40.1820">
    <property type="match status" value="1"/>
</dbReference>
<dbReference type="InterPro" id="IPR004864">
    <property type="entry name" value="LEA_2"/>
</dbReference>
<accession>A0ABW4QSG8</accession>
<dbReference type="RefSeq" id="WP_382312962.1">
    <property type="nucleotide sequence ID" value="NZ_JBHUFD010000003.1"/>
</dbReference>
<sequence length="223" mass="24030">MFFSFLPKPRVAVQVVAGLVAIASLSQCGIQEQVQQAKAFKNVDVRLASVDQATVGGVNVLNMRQAGDLGTAERALLAAAATAGNLPLRMRVNLEFRNPNSETAALNEFDYIALIDDKEVAKGHTTQRIEVPANGGLVTAPIEVQSDLRKVMGEQSGESLANFALGLTDRDRQPLRFTLKLKPTFITSSGKRISPPGYSKVEKEFTPAQALDAVSRPDSARRP</sequence>
<feature type="region of interest" description="Disordered" evidence="1">
    <location>
        <begin position="187"/>
        <end position="223"/>
    </location>
</feature>
<protein>
    <submittedName>
        <fullName evidence="3">LEA type 2 family protein</fullName>
    </submittedName>
</protein>
<gene>
    <name evidence="3" type="ORF">ACFSDX_08800</name>
</gene>
<evidence type="ECO:0000313" key="3">
    <source>
        <dbReference type="EMBL" id="MFD1872525.1"/>
    </source>
</evidence>
<dbReference type="SUPFAM" id="SSF117070">
    <property type="entry name" value="LEA14-like"/>
    <property type="match status" value="1"/>
</dbReference>
<organism evidence="3 4">
    <name type="scientific">Hymenobacter bucti</name>
    <dbReference type="NCBI Taxonomy" id="1844114"/>
    <lineage>
        <taxon>Bacteria</taxon>
        <taxon>Pseudomonadati</taxon>
        <taxon>Bacteroidota</taxon>
        <taxon>Cytophagia</taxon>
        <taxon>Cytophagales</taxon>
        <taxon>Hymenobacteraceae</taxon>
        <taxon>Hymenobacter</taxon>
    </lineage>
</organism>
<evidence type="ECO:0000256" key="1">
    <source>
        <dbReference type="SAM" id="MobiDB-lite"/>
    </source>
</evidence>
<keyword evidence="4" id="KW-1185">Reference proteome</keyword>
<dbReference type="Proteomes" id="UP001597197">
    <property type="component" value="Unassembled WGS sequence"/>
</dbReference>
<dbReference type="EMBL" id="JBHUFD010000003">
    <property type="protein sequence ID" value="MFD1872525.1"/>
    <property type="molecule type" value="Genomic_DNA"/>
</dbReference>
<comment type="caution">
    <text evidence="3">The sequence shown here is derived from an EMBL/GenBank/DDBJ whole genome shotgun (WGS) entry which is preliminary data.</text>
</comment>
<evidence type="ECO:0000259" key="2">
    <source>
        <dbReference type="Pfam" id="PF03168"/>
    </source>
</evidence>
<proteinExistence type="predicted"/>
<feature type="domain" description="Late embryogenesis abundant protein LEA-2 subgroup" evidence="2">
    <location>
        <begin position="94"/>
        <end position="184"/>
    </location>
</feature>
<reference evidence="4" key="1">
    <citation type="journal article" date="2019" name="Int. J. Syst. Evol. Microbiol.">
        <title>The Global Catalogue of Microorganisms (GCM) 10K type strain sequencing project: providing services to taxonomists for standard genome sequencing and annotation.</title>
        <authorList>
            <consortium name="The Broad Institute Genomics Platform"/>
            <consortium name="The Broad Institute Genome Sequencing Center for Infectious Disease"/>
            <person name="Wu L."/>
            <person name="Ma J."/>
        </authorList>
    </citation>
    <scope>NUCLEOTIDE SEQUENCE [LARGE SCALE GENOMIC DNA]</scope>
    <source>
        <strain evidence="4">CGMCC 1.15795</strain>
    </source>
</reference>
<evidence type="ECO:0000313" key="4">
    <source>
        <dbReference type="Proteomes" id="UP001597197"/>
    </source>
</evidence>
<dbReference type="Pfam" id="PF03168">
    <property type="entry name" value="LEA_2"/>
    <property type="match status" value="1"/>
</dbReference>